<dbReference type="Proteomes" id="UP001642487">
    <property type="component" value="Chromosome 10"/>
</dbReference>
<keyword evidence="2" id="KW-1185">Reference proteome</keyword>
<organism evidence="1 2">
    <name type="scientific">Citrullus colocynthis</name>
    <name type="common">colocynth</name>
    <dbReference type="NCBI Taxonomy" id="252529"/>
    <lineage>
        <taxon>Eukaryota</taxon>
        <taxon>Viridiplantae</taxon>
        <taxon>Streptophyta</taxon>
        <taxon>Embryophyta</taxon>
        <taxon>Tracheophyta</taxon>
        <taxon>Spermatophyta</taxon>
        <taxon>Magnoliopsida</taxon>
        <taxon>eudicotyledons</taxon>
        <taxon>Gunneridae</taxon>
        <taxon>Pentapetalae</taxon>
        <taxon>rosids</taxon>
        <taxon>fabids</taxon>
        <taxon>Cucurbitales</taxon>
        <taxon>Cucurbitaceae</taxon>
        <taxon>Benincaseae</taxon>
        <taxon>Citrullus</taxon>
    </lineage>
</organism>
<protein>
    <submittedName>
        <fullName evidence="1">Uncharacterized protein</fullName>
    </submittedName>
</protein>
<accession>A0ABP0XYI6</accession>
<gene>
    <name evidence="1" type="ORF">CITCOLO1_LOCUS3247</name>
</gene>
<evidence type="ECO:0000313" key="2">
    <source>
        <dbReference type="Proteomes" id="UP001642487"/>
    </source>
</evidence>
<evidence type="ECO:0000313" key="1">
    <source>
        <dbReference type="EMBL" id="CAK9311587.1"/>
    </source>
</evidence>
<reference evidence="1 2" key="1">
    <citation type="submission" date="2024-03" db="EMBL/GenBank/DDBJ databases">
        <authorList>
            <person name="Gkanogiannis A."/>
            <person name="Becerra Lopez-Lavalle L."/>
        </authorList>
    </citation>
    <scope>NUCLEOTIDE SEQUENCE [LARGE SCALE GENOMIC DNA]</scope>
</reference>
<proteinExistence type="predicted"/>
<dbReference type="EMBL" id="OZ021744">
    <property type="protein sequence ID" value="CAK9311587.1"/>
    <property type="molecule type" value="Genomic_DNA"/>
</dbReference>
<sequence length="120" mass="13797">MKRLRTLTLFKGGEDFAYSTNQSPIVGGNSKTAAFHAFFDSSIAEDGHRYLILKRVVAFAPILPSDLLDFRFDFGMAVGVGGEVLREKLEQMIEFYDDPWTIRKMREKGMVREVKQRERC</sequence>
<name>A0ABP0XYI6_9ROSI</name>